<evidence type="ECO:0000256" key="1">
    <source>
        <dbReference type="ARBA" id="ARBA00001031"/>
    </source>
</evidence>
<keyword evidence="14" id="KW-1185">Reference proteome</keyword>
<reference evidence="13 14" key="1">
    <citation type="submission" date="2019-03" db="EMBL/GenBank/DDBJ databases">
        <title>Genomic Encyclopedia of Type Strains, Phase III (KMG-III): the genomes of soil and plant-associated and newly described type strains.</title>
        <authorList>
            <person name="Whitman W."/>
        </authorList>
    </citation>
    <scope>NUCLEOTIDE SEQUENCE [LARGE SCALE GENOMIC DNA]</scope>
    <source>
        <strain evidence="13 14">CECT 7378</strain>
    </source>
</reference>
<dbReference type="Pfam" id="PF13522">
    <property type="entry name" value="GATase_6"/>
    <property type="match status" value="1"/>
</dbReference>
<evidence type="ECO:0000259" key="12">
    <source>
        <dbReference type="PROSITE" id="PS51464"/>
    </source>
</evidence>
<evidence type="ECO:0000256" key="10">
    <source>
        <dbReference type="HAMAP-Rule" id="MF_00164"/>
    </source>
</evidence>
<dbReference type="EMBL" id="SNXC01000003">
    <property type="protein sequence ID" value="TDP01059.1"/>
    <property type="molecule type" value="Genomic_DNA"/>
</dbReference>
<dbReference type="SUPFAM" id="SSF56235">
    <property type="entry name" value="N-terminal nucleophile aminohydrolases (Ntn hydrolases)"/>
    <property type="match status" value="1"/>
</dbReference>
<dbReference type="NCBIfam" id="NF001484">
    <property type="entry name" value="PRK00331.1"/>
    <property type="match status" value="1"/>
</dbReference>
<dbReference type="EC" id="2.6.1.16" evidence="3 10"/>
<dbReference type="RefSeq" id="WP_133502108.1">
    <property type="nucleotide sequence ID" value="NZ_SNXC01000003.1"/>
</dbReference>
<proteinExistence type="inferred from homology"/>
<evidence type="ECO:0000256" key="7">
    <source>
        <dbReference type="ARBA" id="ARBA00022679"/>
    </source>
</evidence>
<feature type="domain" description="SIS" evidence="12">
    <location>
        <begin position="451"/>
        <end position="593"/>
    </location>
</feature>
<dbReference type="GO" id="GO:0004360">
    <property type="term" value="F:glutamine-fructose-6-phosphate transaminase (isomerizing) activity"/>
    <property type="evidence" value="ECO:0007669"/>
    <property type="project" value="UniProtKB-UniRule"/>
</dbReference>
<dbReference type="GO" id="GO:0097367">
    <property type="term" value="F:carbohydrate derivative binding"/>
    <property type="evidence" value="ECO:0007669"/>
    <property type="project" value="InterPro"/>
</dbReference>
<evidence type="ECO:0000313" key="13">
    <source>
        <dbReference type="EMBL" id="TDP01059.1"/>
    </source>
</evidence>
<feature type="active site" description="For Fru-6P isomerization activity" evidence="10">
    <location>
        <position position="598"/>
    </location>
</feature>
<dbReference type="AlphaFoldDB" id="A0A4R6MGL8"/>
<dbReference type="Gene3D" id="3.60.20.10">
    <property type="entry name" value="Glutamine Phosphoribosylpyrophosphate, subunit 1, domain 1"/>
    <property type="match status" value="1"/>
</dbReference>
<keyword evidence="6 10" id="KW-0032">Aminotransferase</keyword>
<evidence type="ECO:0000256" key="5">
    <source>
        <dbReference type="ARBA" id="ARBA00022490"/>
    </source>
</evidence>
<dbReference type="Gene3D" id="3.40.50.10490">
    <property type="entry name" value="Glucose-6-phosphate isomerase like protein, domain 1"/>
    <property type="match status" value="2"/>
</dbReference>
<dbReference type="NCBIfam" id="TIGR01135">
    <property type="entry name" value="glmS"/>
    <property type="match status" value="1"/>
</dbReference>
<dbReference type="GO" id="GO:0005975">
    <property type="term" value="P:carbohydrate metabolic process"/>
    <property type="evidence" value="ECO:0007669"/>
    <property type="project" value="UniProtKB-UniRule"/>
</dbReference>
<evidence type="ECO:0000259" key="11">
    <source>
        <dbReference type="PROSITE" id="PS51278"/>
    </source>
</evidence>
<dbReference type="PANTHER" id="PTHR10937">
    <property type="entry name" value="GLUCOSAMINE--FRUCTOSE-6-PHOSPHATE AMINOTRANSFERASE, ISOMERIZING"/>
    <property type="match status" value="1"/>
</dbReference>
<keyword evidence="8" id="KW-0677">Repeat</keyword>
<dbReference type="InterPro" id="IPR046348">
    <property type="entry name" value="SIS_dom_sf"/>
</dbReference>
<dbReference type="SUPFAM" id="SSF53697">
    <property type="entry name" value="SIS domain"/>
    <property type="match status" value="1"/>
</dbReference>
<dbReference type="Pfam" id="PF01380">
    <property type="entry name" value="SIS"/>
    <property type="match status" value="2"/>
</dbReference>
<evidence type="ECO:0000256" key="4">
    <source>
        <dbReference type="ARBA" id="ARBA00016090"/>
    </source>
</evidence>
<evidence type="ECO:0000313" key="14">
    <source>
        <dbReference type="Proteomes" id="UP000294656"/>
    </source>
</evidence>
<organism evidence="13 14">
    <name type="scientific">Marinomonas balearica</name>
    <dbReference type="NCBI Taxonomy" id="491947"/>
    <lineage>
        <taxon>Bacteria</taxon>
        <taxon>Pseudomonadati</taxon>
        <taxon>Pseudomonadota</taxon>
        <taxon>Gammaproteobacteria</taxon>
        <taxon>Oceanospirillales</taxon>
        <taxon>Oceanospirillaceae</taxon>
        <taxon>Marinomonas</taxon>
    </lineage>
</organism>
<dbReference type="PROSITE" id="PS51278">
    <property type="entry name" value="GATASE_TYPE_2"/>
    <property type="match status" value="1"/>
</dbReference>
<evidence type="ECO:0000256" key="9">
    <source>
        <dbReference type="ARBA" id="ARBA00022962"/>
    </source>
</evidence>
<dbReference type="OrthoDB" id="9761808at2"/>
<feature type="domain" description="Glutamine amidotransferase type-2" evidence="11">
    <location>
        <begin position="2"/>
        <end position="217"/>
    </location>
</feature>
<feature type="active site" description="Nucleophile; for GATase activity" evidence="10">
    <location>
        <position position="2"/>
    </location>
</feature>
<dbReference type="FunFam" id="3.40.50.10490:FF:000002">
    <property type="entry name" value="Glutamine--fructose-6-phosphate aminotransferase [isomerizing]"/>
    <property type="match status" value="1"/>
</dbReference>
<evidence type="ECO:0000256" key="6">
    <source>
        <dbReference type="ARBA" id="ARBA00022576"/>
    </source>
</evidence>
<dbReference type="InterPro" id="IPR029055">
    <property type="entry name" value="Ntn_hydrolases_N"/>
</dbReference>
<gene>
    <name evidence="10" type="primary">glmS</name>
    <name evidence="13" type="ORF">DFP79_0211</name>
</gene>
<dbReference type="GO" id="GO:0006047">
    <property type="term" value="P:UDP-N-acetylglucosamine metabolic process"/>
    <property type="evidence" value="ECO:0007669"/>
    <property type="project" value="TreeGrafter"/>
</dbReference>
<dbReference type="InterPro" id="IPR017932">
    <property type="entry name" value="GATase_2_dom"/>
</dbReference>
<comment type="subcellular location">
    <subcellularLocation>
        <location evidence="2 10">Cytoplasm</location>
    </subcellularLocation>
</comment>
<dbReference type="HAMAP" id="MF_00164">
    <property type="entry name" value="GlmS"/>
    <property type="match status" value="1"/>
</dbReference>
<dbReference type="FunFam" id="3.60.20.10:FF:000006">
    <property type="entry name" value="Glutamine--fructose-6-phosphate aminotransferase [isomerizing]"/>
    <property type="match status" value="1"/>
</dbReference>
<sequence length="603" mass="66083">MCGIFGVVNDEKASHTLLKGLKALEYRGYDSAGIATLQKGNISCRRAPGKLVNLESMIRDWPLSGATGIAHTRWATHGKPTELNAHPHRATNVAVVHNGIIENADDLREQLKASGVRFFSETDTEVLPHLIALYLTQCDDPIEAVRYAMNDVQGTFALAIIIKGVDDQIIATRRGSPLVVGFNSDSAFIASDMVATSGLADEILYLEEDDIALVKADGVDITDYDGFVVDRKKVKVDYDQFSASKGSYDHFMLKEIHEQPSALARTWEGLSSVSVARSEEVDFTQFDKLQIVACGTSYYAGLVAKYWFERIAELNVEVDLASEFRYREPPMSQQGGCLFISQSGETADTLAALRFAKSKNQYCLSIVNVPNSSIARDSDCVLRTLCGPEIGVASTKAFTSQLAVLFHLVKKAAHQRQCGQALLKSLGRSPEHDVVSSMHQVLMKEMRVKDVLPLFNQATSAIFLGRGQCYPIALEGALKLKEISYIHAEGYAAGELKHGPIALIDEGMPVVVVAPYDRLFEKVVSNLQEVRARGAKVLLISDKLGCEMCKSYADYSIELPTVNEILAPFISSVAVQLLSYFTAVERGTDVDQPRNLAKSVTVE</sequence>
<comment type="subunit">
    <text evidence="10">Homodimer.</text>
</comment>
<comment type="function">
    <text evidence="10">Catalyzes the first step in hexosamine metabolism, converting fructose-6P into glucosamine-6P using glutamine as a nitrogen source.</text>
</comment>
<keyword evidence="9" id="KW-0315">Glutamine amidotransferase</keyword>
<dbReference type="InterPro" id="IPR047084">
    <property type="entry name" value="GFAT_N"/>
</dbReference>
<protein>
    <recommendedName>
        <fullName evidence="4 10">Glutamine--fructose-6-phosphate aminotransferase [isomerizing]</fullName>
        <ecNumber evidence="3 10">2.6.1.16</ecNumber>
    </recommendedName>
    <alternativeName>
        <fullName evidence="10">D-fructose-6-phosphate amidotransferase</fullName>
    </alternativeName>
    <alternativeName>
        <fullName evidence="10">GFAT</fullName>
    </alternativeName>
    <alternativeName>
        <fullName evidence="10">Glucosamine-6-phosphate synthase</fullName>
    </alternativeName>
    <alternativeName>
        <fullName evidence="10">Hexosephosphate aminotransferase</fullName>
    </alternativeName>
    <alternativeName>
        <fullName evidence="10">L-glutamine--D-fructose-6-phosphate amidotransferase</fullName>
    </alternativeName>
</protein>
<dbReference type="InterPro" id="IPR001347">
    <property type="entry name" value="SIS_dom"/>
</dbReference>
<comment type="catalytic activity">
    <reaction evidence="1 10">
        <text>D-fructose 6-phosphate + L-glutamine = D-glucosamine 6-phosphate + L-glutamate</text>
        <dbReference type="Rhea" id="RHEA:13237"/>
        <dbReference type="ChEBI" id="CHEBI:29985"/>
        <dbReference type="ChEBI" id="CHEBI:58359"/>
        <dbReference type="ChEBI" id="CHEBI:58725"/>
        <dbReference type="ChEBI" id="CHEBI:61527"/>
        <dbReference type="EC" id="2.6.1.16"/>
    </reaction>
</comment>
<dbReference type="GO" id="GO:0005829">
    <property type="term" value="C:cytosol"/>
    <property type="evidence" value="ECO:0007669"/>
    <property type="project" value="TreeGrafter"/>
</dbReference>
<dbReference type="GO" id="GO:0046349">
    <property type="term" value="P:amino sugar biosynthetic process"/>
    <property type="evidence" value="ECO:0007669"/>
    <property type="project" value="UniProtKB-ARBA"/>
</dbReference>
<dbReference type="PANTHER" id="PTHR10937:SF0">
    <property type="entry name" value="GLUTAMINE--FRUCTOSE-6-PHOSPHATE TRANSAMINASE (ISOMERIZING)"/>
    <property type="match status" value="1"/>
</dbReference>
<accession>A0A4R6MGL8</accession>
<evidence type="ECO:0000256" key="2">
    <source>
        <dbReference type="ARBA" id="ARBA00004496"/>
    </source>
</evidence>
<dbReference type="InterPro" id="IPR035466">
    <property type="entry name" value="GlmS/AgaS_SIS"/>
</dbReference>
<dbReference type="GO" id="GO:0006002">
    <property type="term" value="P:fructose 6-phosphate metabolic process"/>
    <property type="evidence" value="ECO:0007669"/>
    <property type="project" value="TreeGrafter"/>
</dbReference>
<dbReference type="PROSITE" id="PS51464">
    <property type="entry name" value="SIS"/>
    <property type="match status" value="2"/>
</dbReference>
<dbReference type="InterPro" id="IPR005855">
    <property type="entry name" value="GFAT"/>
</dbReference>
<dbReference type="FunFam" id="3.40.50.10490:FF:000001">
    <property type="entry name" value="Glutamine--fructose-6-phosphate aminotransferase [isomerizing]"/>
    <property type="match status" value="1"/>
</dbReference>
<dbReference type="CDD" id="cd05008">
    <property type="entry name" value="SIS_GlmS_GlmD_1"/>
    <property type="match status" value="1"/>
</dbReference>
<keyword evidence="7 10" id="KW-0808">Transferase</keyword>
<dbReference type="InterPro" id="IPR035490">
    <property type="entry name" value="GlmS/FrlB_SIS"/>
</dbReference>
<name>A0A4R6MGL8_9GAMM</name>
<feature type="initiator methionine" description="Removed" evidence="10">
    <location>
        <position position="1"/>
    </location>
</feature>
<evidence type="ECO:0000256" key="8">
    <source>
        <dbReference type="ARBA" id="ARBA00022737"/>
    </source>
</evidence>
<keyword evidence="5 10" id="KW-0963">Cytoplasm</keyword>
<evidence type="ECO:0000256" key="3">
    <source>
        <dbReference type="ARBA" id="ARBA00012916"/>
    </source>
</evidence>
<dbReference type="CDD" id="cd05009">
    <property type="entry name" value="SIS_GlmS_GlmD_2"/>
    <property type="match status" value="1"/>
</dbReference>
<feature type="domain" description="SIS" evidence="12">
    <location>
        <begin position="279"/>
        <end position="419"/>
    </location>
</feature>
<dbReference type="GO" id="GO:0006487">
    <property type="term" value="P:protein N-linked glycosylation"/>
    <property type="evidence" value="ECO:0007669"/>
    <property type="project" value="TreeGrafter"/>
</dbReference>
<dbReference type="CDD" id="cd00714">
    <property type="entry name" value="GFAT"/>
    <property type="match status" value="1"/>
</dbReference>
<comment type="caution">
    <text evidence="13">The sequence shown here is derived from an EMBL/GenBank/DDBJ whole genome shotgun (WGS) entry which is preliminary data.</text>
</comment>
<dbReference type="Proteomes" id="UP000294656">
    <property type="component" value="Unassembled WGS sequence"/>
</dbReference>